<keyword evidence="2" id="KW-0732">Signal</keyword>
<feature type="compositionally biased region" description="Polar residues" evidence="1">
    <location>
        <begin position="43"/>
        <end position="54"/>
    </location>
</feature>
<feature type="compositionally biased region" description="Polar residues" evidence="1">
    <location>
        <begin position="178"/>
        <end position="188"/>
    </location>
</feature>
<proteinExistence type="predicted"/>
<organism evidence="3">
    <name type="scientific">Streptomyces sp. R39</name>
    <dbReference type="NCBI Taxonomy" id="3238631"/>
    <lineage>
        <taxon>Bacteria</taxon>
        <taxon>Bacillati</taxon>
        <taxon>Actinomycetota</taxon>
        <taxon>Actinomycetes</taxon>
        <taxon>Kitasatosporales</taxon>
        <taxon>Streptomycetaceae</taxon>
        <taxon>Streptomyces</taxon>
    </lineage>
</organism>
<evidence type="ECO:0000313" key="3">
    <source>
        <dbReference type="EMBL" id="XDQ45123.1"/>
    </source>
</evidence>
<name>A0AB39QS37_9ACTN</name>
<feature type="signal peptide" evidence="2">
    <location>
        <begin position="1"/>
        <end position="29"/>
    </location>
</feature>
<dbReference type="AlphaFoldDB" id="A0AB39QS37"/>
<feature type="region of interest" description="Disordered" evidence="1">
    <location>
        <begin position="166"/>
        <end position="198"/>
    </location>
</feature>
<gene>
    <name evidence="3" type="ORF">AB5J52_24280</name>
</gene>
<feature type="chain" id="PRO_5044231436" description="Ig-like domain repeat protein" evidence="2">
    <location>
        <begin position="30"/>
        <end position="585"/>
    </location>
</feature>
<feature type="region of interest" description="Disordered" evidence="1">
    <location>
        <begin position="38"/>
        <end position="62"/>
    </location>
</feature>
<accession>A0AB39QS37</accession>
<evidence type="ECO:0000256" key="2">
    <source>
        <dbReference type="SAM" id="SignalP"/>
    </source>
</evidence>
<dbReference type="EMBL" id="CP163441">
    <property type="protein sequence ID" value="XDQ45123.1"/>
    <property type="molecule type" value="Genomic_DNA"/>
</dbReference>
<dbReference type="RefSeq" id="WP_369223860.1">
    <property type="nucleotide sequence ID" value="NZ_CP163441.1"/>
</dbReference>
<evidence type="ECO:0008006" key="4">
    <source>
        <dbReference type="Google" id="ProtNLM"/>
    </source>
</evidence>
<sequence length="585" mass="61044">MNRIAHRRGWLPFLLAGAFVAALPAAAVADGTPIDPALPTPTVPTGTDCGSESSPAWHVPSARTPEGMTVSIGIPRSTVNGVTNQGVVHAWDVDGSQTADGSVDGTPVSYQSVYVPLLLADGHTYAWDASTYNGTAYSEATAPCYFRMDASWPVTPVVTNPDFPPAGGPGTPTKAAGQPSTFSFSSSDPLPAGCTQAGAPDCQSSGLDHFEYAWDQEPGIGAARVPADAQGMGSVTAALTWGPHTLYVVGVDAAGNESQSPAAYTFSVPWQLPPPNPTTIDLTAPATATRAVQLTVSGQLSAAPYPSGEAVHVVKSDLAHPAGVALPDALLAADGTFRITDVPQTGGANTYTVTFPGDSTHQTVTASTTVQVSRSATAVSMTTNATSYSYGATAKVTAHLGTTYNGRTLAIYAQPYGGKKTLLKTGTVDSHGNLATSYKITRKTTFTAAFAGDDRYAPAAAARTASSYAQVSESLSGYYGSTHYGSISYRVYHHTAKATLNATVAPNKVGQCVQFQTQRYYGGTWHTQSTSSCRTLNTKSTASATLGLTMTVNSKFRVRAEYVHSNKDTGNLSTWGAWQYFTVRQ</sequence>
<evidence type="ECO:0000256" key="1">
    <source>
        <dbReference type="SAM" id="MobiDB-lite"/>
    </source>
</evidence>
<protein>
    <recommendedName>
        <fullName evidence="4">Ig-like domain repeat protein</fullName>
    </recommendedName>
</protein>
<reference evidence="3" key="1">
    <citation type="submission" date="2024-07" db="EMBL/GenBank/DDBJ databases">
        <authorList>
            <person name="Yu S.T."/>
        </authorList>
    </citation>
    <scope>NUCLEOTIDE SEQUENCE</scope>
    <source>
        <strain evidence="3">R39</strain>
    </source>
</reference>